<dbReference type="KEGG" id="dae:Dtox_2939"/>
<dbReference type="GO" id="GO:0004553">
    <property type="term" value="F:hydrolase activity, hydrolyzing O-glycosyl compounds"/>
    <property type="evidence" value="ECO:0007669"/>
    <property type="project" value="UniProtKB-ARBA"/>
</dbReference>
<protein>
    <submittedName>
        <fullName evidence="2">Glycoside hydrolase 15-related</fullName>
    </submittedName>
</protein>
<evidence type="ECO:0000313" key="2">
    <source>
        <dbReference type="EMBL" id="ACV63695.1"/>
    </source>
</evidence>
<dbReference type="InterPro" id="IPR008928">
    <property type="entry name" value="6-hairpin_glycosidase_sf"/>
</dbReference>
<dbReference type="InterPro" id="IPR037018">
    <property type="entry name" value="GH65_N"/>
</dbReference>
<dbReference type="Gene3D" id="1.50.10.10">
    <property type="match status" value="1"/>
</dbReference>
<name>C8W2L1_DESAS</name>
<accession>C8W2L1</accession>
<dbReference type="PANTHER" id="PTHR31616">
    <property type="entry name" value="TREHALASE"/>
    <property type="match status" value="1"/>
</dbReference>
<dbReference type="STRING" id="485916.Dtox_2939"/>
<organism evidence="2 3">
    <name type="scientific">Desulfofarcimen acetoxidans (strain ATCC 49208 / DSM 771 / KCTC 5769 / VKM B-1644 / 5575)</name>
    <name type="common">Desulfotomaculum acetoxidans</name>
    <dbReference type="NCBI Taxonomy" id="485916"/>
    <lineage>
        <taxon>Bacteria</taxon>
        <taxon>Bacillati</taxon>
        <taxon>Bacillota</taxon>
        <taxon>Clostridia</taxon>
        <taxon>Eubacteriales</taxon>
        <taxon>Peptococcaceae</taxon>
        <taxon>Desulfofarcimen</taxon>
    </lineage>
</organism>
<reference evidence="2 3" key="1">
    <citation type="journal article" date="2009" name="Stand. Genomic Sci.">
        <title>Complete genome sequence of Desulfotomaculum acetoxidans type strain (5575).</title>
        <authorList>
            <person name="Spring S."/>
            <person name="Lapidus A."/>
            <person name="Schroder M."/>
            <person name="Gleim D."/>
            <person name="Sims D."/>
            <person name="Meincke L."/>
            <person name="Glavina Del Rio T."/>
            <person name="Tice H."/>
            <person name="Copeland A."/>
            <person name="Cheng J.F."/>
            <person name="Lucas S."/>
            <person name="Chen F."/>
            <person name="Nolan M."/>
            <person name="Bruce D."/>
            <person name="Goodwin L."/>
            <person name="Pitluck S."/>
            <person name="Ivanova N."/>
            <person name="Mavromatis K."/>
            <person name="Mikhailova N."/>
            <person name="Pati A."/>
            <person name="Chen A."/>
            <person name="Palaniappan K."/>
            <person name="Land M."/>
            <person name="Hauser L."/>
            <person name="Chang Y.J."/>
            <person name="Jeffries C.D."/>
            <person name="Chain P."/>
            <person name="Saunders E."/>
            <person name="Brettin T."/>
            <person name="Detter J.C."/>
            <person name="Goker M."/>
            <person name="Bristow J."/>
            <person name="Eisen J.A."/>
            <person name="Markowitz V."/>
            <person name="Hugenholtz P."/>
            <person name="Kyrpides N.C."/>
            <person name="Klenk H.P."/>
            <person name="Han C."/>
        </authorList>
    </citation>
    <scope>NUCLEOTIDE SEQUENCE [LARGE SCALE GENOMIC DNA]</scope>
    <source>
        <strain evidence="3">ATCC 49208 / DSM 771 / VKM B-1644</strain>
    </source>
</reference>
<dbReference type="SUPFAM" id="SSF48208">
    <property type="entry name" value="Six-hairpin glycosidases"/>
    <property type="match status" value="1"/>
</dbReference>
<dbReference type="InterPro" id="IPR012341">
    <property type="entry name" value="6hp_glycosidase-like_sf"/>
</dbReference>
<evidence type="ECO:0000259" key="1">
    <source>
        <dbReference type="Pfam" id="PF00723"/>
    </source>
</evidence>
<proteinExistence type="predicted"/>
<gene>
    <name evidence="2" type="ordered locus">Dtox_2939</name>
</gene>
<dbReference type="InterPro" id="IPR011613">
    <property type="entry name" value="GH15-like"/>
</dbReference>
<evidence type="ECO:0000313" key="3">
    <source>
        <dbReference type="Proteomes" id="UP000002217"/>
    </source>
</evidence>
<keyword evidence="2" id="KW-0378">Hydrolase</keyword>
<dbReference type="CAZy" id="GH15">
    <property type="family name" value="Glycoside Hydrolase Family 15"/>
</dbReference>
<dbReference type="GO" id="GO:0005975">
    <property type="term" value="P:carbohydrate metabolic process"/>
    <property type="evidence" value="ECO:0007669"/>
    <property type="project" value="InterPro"/>
</dbReference>
<keyword evidence="3" id="KW-1185">Reference proteome</keyword>
<dbReference type="RefSeq" id="WP_015758387.1">
    <property type="nucleotide sequence ID" value="NC_013216.1"/>
</dbReference>
<feature type="domain" description="GH15-like" evidence="1">
    <location>
        <begin position="255"/>
        <end position="626"/>
    </location>
</feature>
<dbReference type="Pfam" id="PF00723">
    <property type="entry name" value="Glyco_hydro_15"/>
    <property type="match status" value="1"/>
</dbReference>
<dbReference type="eggNOG" id="COG3387">
    <property type="taxonomic scope" value="Bacteria"/>
</dbReference>
<dbReference type="HOGENOM" id="CLU_028187_0_0_9"/>
<dbReference type="EMBL" id="CP001720">
    <property type="protein sequence ID" value="ACV63695.1"/>
    <property type="molecule type" value="Genomic_DNA"/>
</dbReference>
<dbReference type="AlphaFoldDB" id="C8W2L1"/>
<dbReference type="Proteomes" id="UP000002217">
    <property type="component" value="Chromosome"/>
</dbReference>
<dbReference type="OrthoDB" id="3902805at2"/>
<dbReference type="Gene3D" id="2.70.98.40">
    <property type="entry name" value="Glycoside hydrolase, family 65, N-terminal domain"/>
    <property type="match status" value="1"/>
</dbReference>
<dbReference type="PANTHER" id="PTHR31616:SF0">
    <property type="entry name" value="GLUCAN 1,4-ALPHA-GLUCOSIDASE"/>
    <property type="match status" value="1"/>
</dbReference>
<sequence>MLVCFRKDGKLYKLFWPHIDYGENIGIFLSGIKIMHEPVNTLWLGENSTQKGQYYLDDTNIVVTHMTVNDYNLEVAQTDLVLPEQDVLVRNYVIRNNNERPLELSFLTYTLFEIEESSHYDTAYFDHDIPALVHFRRNAFFALAADKKLSGYQCGRINSPADPMINAVNGILSGYPNGIREAAGALSWRLGILAPGEERDITLYLAAAHTRDDAGKLLNAVRNRDYSYWFNATRDFWQSMLTSSKAIDITQDNIYLYNRSLLTVKLLCDKQTGGIIAAPEFDPHYSACGGYGYCWGRDGALIAAAMDEAGLHNIAHNYYMFAVRTQEPDGTWHQRHYMDGIWASSWGKQMDQGAAILWGYAHHYRLTRDNDFLEYIWTSTLLAAEYLADHLSEDNGLPEHTVDLWEEELSQNTYTAASVCAGLLSASELALLKNETVLAAKWRAASERVKLGITNYQWSPYLNRFYRSVNPEATFEQYQNALRQGLPAKSASDKLGLYPKYFAGCNEKVDASVLGLSFPYQILNPQDPRIAASAQAVEEHLTNRKIGGIHRYQWDNYAGGNPWIITTLWLAIYYCQAGNLSRASDLYNWCAAHTNPHGLLPEQVNRDNGHPAWVLPLTWSHAMFIFAHLALQGKLSICNQSE</sequence>